<evidence type="ECO:0000313" key="2">
    <source>
        <dbReference type="EMBL" id="RCK69448.1"/>
    </source>
</evidence>
<evidence type="ECO:0000256" key="1">
    <source>
        <dbReference type="SAM" id="MobiDB-lite"/>
    </source>
</evidence>
<feature type="region of interest" description="Disordered" evidence="1">
    <location>
        <begin position="1"/>
        <end position="104"/>
    </location>
</feature>
<sequence length="104" mass="10198">MGIFDKIKDAVTGEGEGTGPDTTTEQQAASTSTDNGRWGDDNVDGPTGGESTIGPGDATWGEAEPAPSEAEPGAGVPGSGMPAGDVGEAVPQDDTAAPAPDDRV</sequence>
<dbReference type="AlphaFoldDB" id="A0A367YUF2"/>
<dbReference type="EMBL" id="QOUI01000006">
    <property type="protein sequence ID" value="RCK69448.1"/>
    <property type="molecule type" value="Genomic_DNA"/>
</dbReference>
<comment type="caution">
    <text evidence="2">The sequence shown here is derived from an EMBL/GenBank/DDBJ whole genome shotgun (WGS) entry which is preliminary data.</text>
</comment>
<feature type="compositionally biased region" description="Basic and acidic residues" evidence="1">
    <location>
        <begin position="1"/>
        <end position="11"/>
    </location>
</feature>
<feature type="compositionally biased region" description="Low complexity" evidence="1">
    <location>
        <begin position="89"/>
        <end position="104"/>
    </location>
</feature>
<dbReference type="RefSeq" id="WP_114126766.1">
    <property type="nucleotide sequence ID" value="NZ_QOUI01000006.1"/>
</dbReference>
<name>A0A367YUF2_9ACTN</name>
<feature type="compositionally biased region" description="Low complexity" evidence="1">
    <location>
        <begin position="19"/>
        <end position="34"/>
    </location>
</feature>
<reference evidence="2 3" key="1">
    <citation type="submission" date="2018-07" db="EMBL/GenBank/DDBJ databases">
        <title>Desertimonas flava gen. nov. sp. nov.</title>
        <authorList>
            <person name="Liu S."/>
        </authorList>
    </citation>
    <scope>NUCLEOTIDE SEQUENCE [LARGE SCALE GENOMIC DNA]</scope>
    <source>
        <strain evidence="2 3">16Sb5-5</strain>
    </source>
</reference>
<protein>
    <submittedName>
        <fullName evidence="2">Uncharacterized protein</fullName>
    </submittedName>
</protein>
<dbReference type="Proteomes" id="UP000252770">
    <property type="component" value="Unassembled WGS sequence"/>
</dbReference>
<organism evidence="2 3">
    <name type="scientific">Desertihabitans brevis</name>
    <dbReference type="NCBI Taxonomy" id="2268447"/>
    <lineage>
        <taxon>Bacteria</taxon>
        <taxon>Bacillati</taxon>
        <taxon>Actinomycetota</taxon>
        <taxon>Actinomycetes</taxon>
        <taxon>Propionibacteriales</taxon>
        <taxon>Propionibacteriaceae</taxon>
        <taxon>Desertihabitans</taxon>
    </lineage>
</organism>
<gene>
    <name evidence="2" type="ORF">DT076_11245</name>
</gene>
<feature type="compositionally biased region" description="Low complexity" evidence="1">
    <location>
        <begin position="61"/>
        <end position="74"/>
    </location>
</feature>
<proteinExistence type="predicted"/>
<evidence type="ECO:0000313" key="3">
    <source>
        <dbReference type="Proteomes" id="UP000252770"/>
    </source>
</evidence>
<keyword evidence="3" id="KW-1185">Reference proteome</keyword>
<accession>A0A367YUF2</accession>